<dbReference type="RefSeq" id="WP_117417673.1">
    <property type="nucleotide sequence ID" value="NZ_QOHO01000043.1"/>
</dbReference>
<dbReference type="Proteomes" id="UP000260680">
    <property type="component" value="Unassembled WGS sequence"/>
</dbReference>
<dbReference type="AlphaFoldDB" id="A0A3E2NBN8"/>
<reference evidence="2 3" key="1">
    <citation type="submission" date="2018-07" db="EMBL/GenBank/DDBJ databases">
        <title>New species, Clostridium PI-S10-A1B.</title>
        <authorList>
            <person name="Krishna G."/>
            <person name="Summeta K."/>
            <person name="Shikha S."/>
            <person name="Prabhu P.B."/>
            <person name="Suresh K."/>
        </authorList>
    </citation>
    <scope>NUCLEOTIDE SEQUENCE [LARGE SCALE GENOMIC DNA]</scope>
    <source>
        <strain evidence="2 3">PI-S10-A1B</strain>
    </source>
</reference>
<accession>A0A3E2NBN8</accession>
<evidence type="ECO:0000313" key="3">
    <source>
        <dbReference type="Proteomes" id="UP000260680"/>
    </source>
</evidence>
<sequence length="201" mass="23569">MNRLESIKAMHNYFSIYEKDHKWNCIREQFEQERKEMNKKMRKDAYDAYASLTKINDITPLVFASSQNHKEKITDVNIIVPDKVVEVTFGDGLKEKAVCQADDVFSLEQAITICLTKHLMGGSSKYNNTISKAIKDYEKKLKGIEDDKAEKERIEKKKAKILASKQRREERRREVERAEQIAIQREAYIQAMDYLRANETK</sequence>
<name>A0A3E2NBN8_9FIRM</name>
<organism evidence="2 3">
    <name type="scientific">Lacrimispora amygdalina</name>
    <dbReference type="NCBI Taxonomy" id="253257"/>
    <lineage>
        <taxon>Bacteria</taxon>
        <taxon>Bacillati</taxon>
        <taxon>Bacillota</taxon>
        <taxon>Clostridia</taxon>
        <taxon>Lachnospirales</taxon>
        <taxon>Lachnospiraceae</taxon>
        <taxon>Lacrimispora</taxon>
    </lineage>
</organism>
<evidence type="ECO:0000313" key="2">
    <source>
        <dbReference type="EMBL" id="RFZ78300.1"/>
    </source>
</evidence>
<dbReference type="OrthoDB" id="9821241at2"/>
<gene>
    <name evidence="2" type="ORF">DS742_14400</name>
</gene>
<proteinExistence type="predicted"/>
<keyword evidence="1" id="KW-0175">Coiled coil</keyword>
<protein>
    <submittedName>
        <fullName evidence="2">Uncharacterized protein</fullName>
    </submittedName>
</protein>
<comment type="caution">
    <text evidence="2">The sequence shown here is derived from an EMBL/GenBank/DDBJ whole genome shotgun (WGS) entry which is preliminary data.</text>
</comment>
<dbReference type="EMBL" id="QOHO01000043">
    <property type="protein sequence ID" value="RFZ78300.1"/>
    <property type="molecule type" value="Genomic_DNA"/>
</dbReference>
<evidence type="ECO:0000256" key="1">
    <source>
        <dbReference type="SAM" id="Coils"/>
    </source>
</evidence>
<feature type="coiled-coil region" evidence="1">
    <location>
        <begin position="127"/>
        <end position="154"/>
    </location>
</feature>